<sequence>MIEQDARTLLTARPYGMDPVPTLAWLADQQPVVEVPMGQRTAWLVTGYAEVRQVLSDPRFGVSPLREWTSARWACRRSSPRPVA</sequence>
<protein>
    <recommendedName>
        <fullName evidence="3">Cytochrome P450</fullName>
    </recommendedName>
</protein>
<dbReference type="GO" id="GO:0016705">
    <property type="term" value="F:oxidoreductase activity, acting on paired donors, with incorporation or reduction of molecular oxygen"/>
    <property type="evidence" value="ECO:0007669"/>
    <property type="project" value="InterPro"/>
</dbReference>
<dbReference type="AlphaFoldDB" id="A0A8J3FZC4"/>
<dbReference type="GO" id="GO:0005506">
    <property type="term" value="F:iron ion binding"/>
    <property type="evidence" value="ECO:0007669"/>
    <property type="project" value="InterPro"/>
</dbReference>
<dbReference type="RefSeq" id="WP_189061526.1">
    <property type="nucleotide sequence ID" value="NZ_BMMK01000043.1"/>
</dbReference>
<dbReference type="Gene3D" id="3.30.43.20">
    <property type="match status" value="1"/>
</dbReference>
<organism evidence="1 2">
    <name type="scientific">Longimycelium tulufanense</name>
    <dbReference type="NCBI Taxonomy" id="907463"/>
    <lineage>
        <taxon>Bacteria</taxon>
        <taxon>Bacillati</taxon>
        <taxon>Actinomycetota</taxon>
        <taxon>Actinomycetes</taxon>
        <taxon>Pseudonocardiales</taxon>
        <taxon>Pseudonocardiaceae</taxon>
        <taxon>Longimycelium</taxon>
    </lineage>
</organism>
<dbReference type="InterPro" id="IPR036396">
    <property type="entry name" value="Cyt_P450_sf"/>
</dbReference>
<accession>A0A8J3FZC4</accession>
<evidence type="ECO:0000313" key="1">
    <source>
        <dbReference type="EMBL" id="GGM79104.1"/>
    </source>
</evidence>
<reference evidence="1" key="2">
    <citation type="submission" date="2020-09" db="EMBL/GenBank/DDBJ databases">
        <authorList>
            <person name="Sun Q."/>
            <person name="Zhou Y."/>
        </authorList>
    </citation>
    <scope>NUCLEOTIDE SEQUENCE</scope>
    <source>
        <strain evidence="1">CGMCC 4.5737</strain>
    </source>
</reference>
<comment type="caution">
    <text evidence="1">The sequence shown here is derived from an EMBL/GenBank/DDBJ whole genome shotgun (WGS) entry which is preliminary data.</text>
</comment>
<dbReference type="SUPFAM" id="SSF48264">
    <property type="entry name" value="Cytochrome P450"/>
    <property type="match status" value="1"/>
</dbReference>
<evidence type="ECO:0008006" key="3">
    <source>
        <dbReference type="Google" id="ProtNLM"/>
    </source>
</evidence>
<gene>
    <name evidence="1" type="ORF">GCM10012275_57130</name>
</gene>
<keyword evidence="2" id="KW-1185">Reference proteome</keyword>
<dbReference type="GO" id="GO:0004497">
    <property type="term" value="F:monooxygenase activity"/>
    <property type="evidence" value="ECO:0007669"/>
    <property type="project" value="InterPro"/>
</dbReference>
<reference evidence="1" key="1">
    <citation type="journal article" date="2014" name="Int. J. Syst. Evol. Microbiol.">
        <title>Complete genome sequence of Corynebacterium casei LMG S-19264T (=DSM 44701T), isolated from a smear-ripened cheese.</title>
        <authorList>
            <consortium name="US DOE Joint Genome Institute (JGI-PGF)"/>
            <person name="Walter F."/>
            <person name="Albersmeier A."/>
            <person name="Kalinowski J."/>
            <person name="Ruckert C."/>
        </authorList>
    </citation>
    <scope>NUCLEOTIDE SEQUENCE</scope>
    <source>
        <strain evidence="1">CGMCC 4.5737</strain>
    </source>
</reference>
<dbReference type="GO" id="GO:0020037">
    <property type="term" value="F:heme binding"/>
    <property type="evidence" value="ECO:0007669"/>
    <property type="project" value="InterPro"/>
</dbReference>
<proteinExistence type="predicted"/>
<evidence type="ECO:0000313" key="2">
    <source>
        <dbReference type="Proteomes" id="UP000637578"/>
    </source>
</evidence>
<name>A0A8J3FZC4_9PSEU</name>
<dbReference type="EMBL" id="BMMK01000043">
    <property type="protein sequence ID" value="GGM79104.1"/>
    <property type="molecule type" value="Genomic_DNA"/>
</dbReference>
<dbReference type="Proteomes" id="UP000637578">
    <property type="component" value="Unassembled WGS sequence"/>
</dbReference>